<dbReference type="PANTHER" id="PTHR31234">
    <property type="entry name" value="LATE EMBRYOGENESIS ABUNDANT (LEA) HYDROXYPROLINE-RICH GLYCOPROTEIN FAMILY"/>
    <property type="match status" value="1"/>
</dbReference>
<accession>A0A9Q0G3E5</accession>
<gene>
    <name evidence="8" type="ORF">Tsubulata_001843</name>
</gene>
<dbReference type="GO" id="GO:0098542">
    <property type="term" value="P:defense response to other organism"/>
    <property type="evidence" value="ECO:0007669"/>
    <property type="project" value="InterPro"/>
</dbReference>
<dbReference type="EMBL" id="JAKUCV010002480">
    <property type="protein sequence ID" value="KAJ4842483.1"/>
    <property type="molecule type" value="Genomic_DNA"/>
</dbReference>
<evidence type="ECO:0000256" key="1">
    <source>
        <dbReference type="ARBA" id="ARBA00004167"/>
    </source>
</evidence>
<keyword evidence="9" id="KW-1185">Reference proteome</keyword>
<keyword evidence="3 6" id="KW-1133">Transmembrane helix</keyword>
<keyword evidence="2 6" id="KW-0812">Transmembrane</keyword>
<comment type="caution">
    <text evidence="8">The sequence shown here is derived from an EMBL/GenBank/DDBJ whole genome shotgun (WGS) entry which is preliminary data.</text>
</comment>
<reference evidence="8" key="2">
    <citation type="journal article" date="2023" name="Plants (Basel)">
        <title>Annotation of the Turnera subulata (Passifloraceae) Draft Genome Reveals the S-Locus Evolved after the Divergence of Turneroideae from Passifloroideae in a Stepwise Manner.</title>
        <authorList>
            <person name="Henning P.M."/>
            <person name="Roalson E.H."/>
            <person name="Mir W."/>
            <person name="McCubbin A.G."/>
            <person name="Shore J.S."/>
        </authorList>
    </citation>
    <scope>NUCLEOTIDE SEQUENCE</scope>
    <source>
        <strain evidence="8">F60SS</strain>
    </source>
</reference>
<evidence type="ECO:0000256" key="5">
    <source>
        <dbReference type="SAM" id="MobiDB-lite"/>
    </source>
</evidence>
<dbReference type="AlphaFoldDB" id="A0A9Q0G3E5"/>
<protein>
    <recommendedName>
        <fullName evidence="7">Late embryogenesis abundant protein LEA-2 subgroup domain-containing protein</fullName>
    </recommendedName>
</protein>
<evidence type="ECO:0000256" key="3">
    <source>
        <dbReference type="ARBA" id="ARBA00022989"/>
    </source>
</evidence>
<dbReference type="Gene3D" id="2.60.40.1820">
    <property type="match status" value="1"/>
</dbReference>
<dbReference type="PANTHER" id="PTHR31234:SF70">
    <property type="entry name" value="LATE EMBRYOGENESIS ABUNDANT PROTEIN LEA-2 SUBGROUP DOMAIN-CONTAINING PROTEIN"/>
    <property type="match status" value="1"/>
</dbReference>
<evidence type="ECO:0000256" key="4">
    <source>
        <dbReference type="ARBA" id="ARBA00023136"/>
    </source>
</evidence>
<evidence type="ECO:0000313" key="9">
    <source>
        <dbReference type="Proteomes" id="UP001141552"/>
    </source>
</evidence>
<feature type="domain" description="Late embryogenesis abundant protein LEA-2 subgroup" evidence="7">
    <location>
        <begin position="139"/>
        <end position="241"/>
    </location>
</feature>
<reference evidence="8" key="1">
    <citation type="submission" date="2022-02" db="EMBL/GenBank/DDBJ databases">
        <authorList>
            <person name="Henning P.M."/>
            <person name="McCubbin A.G."/>
            <person name="Shore J.S."/>
        </authorList>
    </citation>
    <scope>NUCLEOTIDE SEQUENCE</scope>
    <source>
        <strain evidence="8">F60SS</strain>
        <tissue evidence="8">Leaves</tissue>
    </source>
</reference>
<dbReference type="GO" id="GO:0005886">
    <property type="term" value="C:plasma membrane"/>
    <property type="evidence" value="ECO:0007669"/>
    <property type="project" value="TreeGrafter"/>
</dbReference>
<proteinExistence type="predicted"/>
<dbReference type="InterPro" id="IPR044839">
    <property type="entry name" value="NDR1-like"/>
</dbReference>
<comment type="subcellular location">
    <subcellularLocation>
        <location evidence="1">Membrane</location>
        <topology evidence="1">Single-pass membrane protein</topology>
    </subcellularLocation>
</comment>
<dbReference type="OrthoDB" id="1849707at2759"/>
<evidence type="ECO:0000313" key="8">
    <source>
        <dbReference type="EMBL" id="KAJ4842483.1"/>
    </source>
</evidence>
<feature type="compositionally biased region" description="Pro residues" evidence="5">
    <location>
        <begin position="16"/>
        <end position="39"/>
    </location>
</feature>
<feature type="compositionally biased region" description="Basic and acidic residues" evidence="5">
    <location>
        <begin position="1"/>
        <end position="10"/>
    </location>
</feature>
<evidence type="ECO:0000259" key="7">
    <source>
        <dbReference type="Pfam" id="PF03168"/>
    </source>
</evidence>
<name>A0A9Q0G3E5_9ROSI</name>
<dbReference type="Proteomes" id="UP001141552">
    <property type="component" value="Unassembled WGS sequence"/>
</dbReference>
<feature type="transmembrane region" description="Helical" evidence="6">
    <location>
        <begin position="75"/>
        <end position="106"/>
    </location>
</feature>
<evidence type="ECO:0000256" key="2">
    <source>
        <dbReference type="ARBA" id="ARBA00022692"/>
    </source>
</evidence>
<organism evidence="8 9">
    <name type="scientific">Turnera subulata</name>
    <dbReference type="NCBI Taxonomy" id="218843"/>
    <lineage>
        <taxon>Eukaryota</taxon>
        <taxon>Viridiplantae</taxon>
        <taxon>Streptophyta</taxon>
        <taxon>Embryophyta</taxon>
        <taxon>Tracheophyta</taxon>
        <taxon>Spermatophyta</taxon>
        <taxon>Magnoliopsida</taxon>
        <taxon>eudicotyledons</taxon>
        <taxon>Gunneridae</taxon>
        <taxon>Pentapetalae</taxon>
        <taxon>rosids</taxon>
        <taxon>fabids</taxon>
        <taxon>Malpighiales</taxon>
        <taxon>Passifloraceae</taxon>
        <taxon>Turnera</taxon>
    </lineage>
</organism>
<dbReference type="InterPro" id="IPR004864">
    <property type="entry name" value="LEA_2"/>
</dbReference>
<feature type="region of interest" description="Disordered" evidence="5">
    <location>
        <begin position="1"/>
        <end position="41"/>
    </location>
</feature>
<keyword evidence="4 6" id="KW-0472">Membrane</keyword>
<sequence>MGSDRIHPRADSPPATAQPPSSPRKPAPPGAEKPVPQPTPGTYVIQIPKDQIYRVPPPDHASRYRELSRRKPRRGCCACLFCTLLILLVSLVLLAAVAAGVFYFVVRPQAPKYSVQSLSVKGLNLSSPAPYSPEFDASVRADNPNAKIGIYYDSGSSVEVFYEGVRFGSGSLPVLYQGPKNVTVLSTAVKGKGIELTMGMQRALVDDERKGTVPLTLNLRVPVRIKVGSVKTWEIKVKVNCDVTLDELTPKAKVVSKKCDYGVNLWN</sequence>
<dbReference type="Pfam" id="PF03168">
    <property type="entry name" value="LEA_2"/>
    <property type="match status" value="1"/>
</dbReference>
<evidence type="ECO:0000256" key="6">
    <source>
        <dbReference type="SAM" id="Phobius"/>
    </source>
</evidence>